<dbReference type="InterPro" id="IPR029034">
    <property type="entry name" value="Cystine-knot_cytokine"/>
</dbReference>
<dbReference type="GO" id="GO:0005615">
    <property type="term" value="C:extracellular space"/>
    <property type="evidence" value="ECO:0007669"/>
    <property type="project" value="TreeGrafter"/>
</dbReference>
<dbReference type="PANTHER" id="PTHR11848">
    <property type="entry name" value="TGF-BETA FAMILY"/>
    <property type="match status" value="1"/>
</dbReference>
<dbReference type="InterPro" id="IPR017948">
    <property type="entry name" value="TGFb_CS"/>
</dbReference>
<dbReference type="OrthoDB" id="5987191at2759"/>
<dbReference type="FunFam" id="2.10.90.10:FF:000001">
    <property type="entry name" value="Bone morphogenetic protein 4"/>
    <property type="match status" value="1"/>
</dbReference>
<evidence type="ECO:0000256" key="8">
    <source>
        <dbReference type="RuleBase" id="RU000354"/>
    </source>
</evidence>
<evidence type="ECO:0000256" key="1">
    <source>
        <dbReference type="ARBA" id="ARBA00004613"/>
    </source>
</evidence>
<evidence type="ECO:0000256" key="4">
    <source>
        <dbReference type="ARBA" id="ARBA00022729"/>
    </source>
</evidence>
<protein>
    <recommendedName>
        <fullName evidence="10">TGF-beta family profile domain-containing protein</fullName>
    </recommendedName>
</protein>
<feature type="chain" id="PRO_5035681803" description="TGF-beta family profile domain-containing protein" evidence="9">
    <location>
        <begin position="24"/>
        <end position="465"/>
    </location>
</feature>
<evidence type="ECO:0000256" key="5">
    <source>
        <dbReference type="ARBA" id="ARBA00023030"/>
    </source>
</evidence>
<evidence type="ECO:0000256" key="6">
    <source>
        <dbReference type="ARBA" id="ARBA00023157"/>
    </source>
</evidence>
<dbReference type="Proteomes" id="UP000783686">
    <property type="component" value="Unassembled WGS sequence"/>
</dbReference>
<dbReference type="AlphaFoldDB" id="A0A811KXR7"/>
<keyword evidence="12" id="KW-1185">Reference proteome</keyword>
<evidence type="ECO:0000256" key="2">
    <source>
        <dbReference type="ARBA" id="ARBA00006656"/>
    </source>
</evidence>
<proteinExistence type="inferred from homology"/>
<keyword evidence="7" id="KW-0325">Glycoprotein</keyword>
<dbReference type="EMBL" id="CAJFDH010000004">
    <property type="protein sequence ID" value="CAD5220630.1"/>
    <property type="molecule type" value="Genomic_DNA"/>
</dbReference>
<dbReference type="Gene3D" id="2.10.90.10">
    <property type="entry name" value="Cystine-knot cytokines"/>
    <property type="match status" value="1"/>
</dbReference>
<feature type="signal peptide" evidence="9">
    <location>
        <begin position="1"/>
        <end position="23"/>
    </location>
</feature>
<dbReference type="EMBL" id="CAJFCW020000004">
    <property type="protein sequence ID" value="CAG9113976.1"/>
    <property type="molecule type" value="Genomic_DNA"/>
</dbReference>
<keyword evidence="4 9" id="KW-0732">Signal</keyword>
<dbReference type="GO" id="GO:0005125">
    <property type="term" value="F:cytokine activity"/>
    <property type="evidence" value="ECO:0007669"/>
    <property type="project" value="TreeGrafter"/>
</dbReference>
<sequence>MRQKPAIPLPVLSLILLVHLSTANFPSKHTSKTNDVVDNKAQEYFGKFEQVFGVHAAKERPHPTRYDVASQRDAVRYMHKLFTANAKHQDLGSNSIIAVFPDKGPKTTLTFNISHLDQSYVIDRAELHLRTRKPADLLNTYIDVSCASCSTESSYLKVNPTSSVHQHWLRFDLTDLVDDALRNSRGKISTDPKRIYSNISLPLPWKSAFLTVEVYNSTVIQKKNEVKHKNAKRRHKRSLEDYYRYMPTNDDSDENSILRGEYRAYRADDSLEQLKSHDETIFKRNYNMVKNAGPRILQSRPKQPKKKYRNKFSKNDPMMGFGQNYDEYTTTEKIPSLSFFDNEVSVQLLGQDNGTKNKHKQCQRRERTVSFREIGWDKWIIAPKEFPADYCSGTCEFPLEQQHHATNHAQLQSILHTLGGDKSDIPDVCCAPQKLDSLTLLYYDENGNVVLKSFPKMVVSSCGCV</sequence>
<dbReference type="Pfam" id="PF00019">
    <property type="entry name" value="TGF_beta"/>
    <property type="match status" value="1"/>
</dbReference>
<comment type="caution">
    <text evidence="11">The sequence shown here is derived from an EMBL/GenBank/DDBJ whole genome shotgun (WGS) entry which is preliminary data.</text>
</comment>
<evidence type="ECO:0000313" key="12">
    <source>
        <dbReference type="Proteomes" id="UP000614601"/>
    </source>
</evidence>
<feature type="domain" description="TGF-beta family profile" evidence="10">
    <location>
        <begin position="343"/>
        <end position="465"/>
    </location>
</feature>
<evidence type="ECO:0000256" key="3">
    <source>
        <dbReference type="ARBA" id="ARBA00022525"/>
    </source>
</evidence>
<evidence type="ECO:0000313" key="11">
    <source>
        <dbReference type="EMBL" id="CAD5220630.1"/>
    </source>
</evidence>
<dbReference type="GO" id="GO:0008083">
    <property type="term" value="F:growth factor activity"/>
    <property type="evidence" value="ECO:0007669"/>
    <property type="project" value="UniProtKB-KW"/>
</dbReference>
<reference evidence="11" key="1">
    <citation type="submission" date="2020-09" db="EMBL/GenBank/DDBJ databases">
        <authorList>
            <person name="Kikuchi T."/>
        </authorList>
    </citation>
    <scope>NUCLEOTIDE SEQUENCE</scope>
    <source>
        <strain evidence="11">SH1</strain>
    </source>
</reference>
<dbReference type="PROSITE" id="PS51362">
    <property type="entry name" value="TGF_BETA_2"/>
    <property type="match status" value="1"/>
</dbReference>
<comment type="similarity">
    <text evidence="2 8">Belongs to the TGF-beta family.</text>
</comment>
<dbReference type="InterPro" id="IPR001839">
    <property type="entry name" value="TGF-b_C"/>
</dbReference>
<dbReference type="PROSITE" id="PS00250">
    <property type="entry name" value="TGF_BETA_1"/>
    <property type="match status" value="1"/>
</dbReference>
<evidence type="ECO:0000256" key="7">
    <source>
        <dbReference type="ARBA" id="ARBA00023180"/>
    </source>
</evidence>
<keyword evidence="3" id="KW-0964">Secreted</keyword>
<gene>
    <name evidence="11" type="ORF">BOKJ2_LOCUS9040</name>
</gene>
<dbReference type="InterPro" id="IPR015615">
    <property type="entry name" value="TGF-beta-rel"/>
</dbReference>
<organism evidence="11 12">
    <name type="scientific">Bursaphelenchus okinawaensis</name>
    <dbReference type="NCBI Taxonomy" id="465554"/>
    <lineage>
        <taxon>Eukaryota</taxon>
        <taxon>Metazoa</taxon>
        <taxon>Ecdysozoa</taxon>
        <taxon>Nematoda</taxon>
        <taxon>Chromadorea</taxon>
        <taxon>Rhabditida</taxon>
        <taxon>Tylenchina</taxon>
        <taxon>Tylenchomorpha</taxon>
        <taxon>Aphelenchoidea</taxon>
        <taxon>Aphelenchoididae</taxon>
        <taxon>Bursaphelenchus</taxon>
    </lineage>
</organism>
<accession>A0A811KXR7</accession>
<dbReference type="PANTHER" id="PTHR11848:SF310">
    <property type="entry name" value="PROTEIN 60A-RELATED"/>
    <property type="match status" value="1"/>
</dbReference>
<keyword evidence="6" id="KW-1015">Disulfide bond</keyword>
<dbReference type="Proteomes" id="UP000614601">
    <property type="component" value="Unassembled WGS sequence"/>
</dbReference>
<comment type="subcellular location">
    <subcellularLocation>
        <location evidence="1">Secreted</location>
    </subcellularLocation>
</comment>
<keyword evidence="5 8" id="KW-0339">Growth factor</keyword>
<name>A0A811KXR7_9BILA</name>
<evidence type="ECO:0000259" key="10">
    <source>
        <dbReference type="PROSITE" id="PS51362"/>
    </source>
</evidence>
<evidence type="ECO:0000256" key="9">
    <source>
        <dbReference type="SAM" id="SignalP"/>
    </source>
</evidence>
<dbReference type="SMART" id="SM00204">
    <property type="entry name" value="TGFB"/>
    <property type="match status" value="1"/>
</dbReference>
<dbReference type="SUPFAM" id="SSF57501">
    <property type="entry name" value="Cystine-knot cytokines"/>
    <property type="match status" value="1"/>
</dbReference>